<dbReference type="Proteomes" id="UP001526201">
    <property type="component" value="Unassembled WGS sequence"/>
</dbReference>
<protein>
    <submittedName>
        <fullName evidence="3">SHOCT domain-containing protein</fullName>
    </submittedName>
</protein>
<comment type="caution">
    <text evidence="3">The sequence shown here is derived from an EMBL/GenBank/DDBJ whole genome shotgun (WGS) entry which is preliminary data.</text>
</comment>
<sequence length="77" mass="8341">MSLLRTVRRAAVASAVHGKVQRRQHERWAAQPAAPAAQPAVTEPGDLLSQLERLGQLRDSGVLSDDEFASQKARLLG</sequence>
<evidence type="ECO:0000313" key="3">
    <source>
        <dbReference type="EMBL" id="MCV7227666.1"/>
    </source>
</evidence>
<evidence type="ECO:0000313" key="4">
    <source>
        <dbReference type="Proteomes" id="UP001526201"/>
    </source>
</evidence>
<organism evidence="3 4">
    <name type="scientific">Mycolicibacterium komossense</name>
    <dbReference type="NCBI Taxonomy" id="1779"/>
    <lineage>
        <taxon>Bacteria</taxon>
        <taxon>Bacillati</taxon>
        <taxon>Actinomycetota</taxon>
        <taxon>Actinomycetes</taxon>
        <taxon>Mycobacteriales</taxon>
        <taxon>Mycobacteriaceae</taxon>
        <taxon>Mycolicibacterium</taxon>
    </lineage>
</organism>
<name>A0ABT3CE49_9MYCO</name>
<reference evidence="3 4" key="1">
    <citation type="journal article" date="2022" name="BMC Genomics">
        <title>Comparative genome analysis of mycobacteria focusing on tRNA and non-coding RNA.</title>
        <authorList>
            <person name="Behra P.R.K."/>
            <person name="Pettersson B.M.F."/>
            <person name="Ramesh M."/>
            <person name="Das S."/>
            <person name="Dasgupta S."/>
            <person name="Kirsebom L.A."/>
        </authorList>
    </citation>
    <scope>NUCLEOTIDE SEQUENCE [LARGE SCALE GENOMIC DNA]</scope>
    <source>
        <strain evidence="3 4">DSM 44078</strain>
    </source>
</reference>
<accession>A0ABT3CE49</accession>
<feature type="compositionally biased region" description="Low complexity" evidence="1">
    <location>
        <begin position="29"/>
        <end position="40"/>
    </location>
</feature>
<keyword evidence="4" id="KW-1185">Reference proteome</keyword>
<proteinExistence type="predicted"/>
<gene>
    <name evidence="3" type="ORF">H7J73_16700</name>
</gene>
<dbReference type="EMBL" id="JACKTY010000030">
    <property type="protein sequence ID" value="MCV7227666.1"/>
    <property type="molecule type" value="Genomic_DNA"/>
</dbReference>
<dbReference type="Pfam" id="PF09851">
    <property type="entry name" value="SHOCT"/>
    <property type="match status" value="1"/>
</dbReference>
<evidence type="ECO:0000256" key="1">
    <source>
        <dbReference type="SAM" id="MobiDB-lite"/>
    </source>
</evidence>
<feature type="domain" description="SHOCT" evidence="2">
    <location>
        <begin position="49"/>
        <end position="76"/>
    </location>
</feature>
<dbReference type="RefSeq" id="WP_264068663.1">
    <property type="nucleotide sequence ID" value="NZ_JACKTY010000030.1"/>
</dbReference>
<feature type="region of interest" description="Disordered" evidence="1">
    <location>
        <begin position="15"/>
        <end position="42"/>
    </location>
</feature>
<evidence type="ECO:0000259" key="2">
    <source>
        <dbReference type="Pfam" id="PF09851"/>
    </source>
</evidence>
<dbReference type="InterPro" id="IPR018649">
    <property type="entry name" value="SHOCT"/>
</dbReference>